<name>A0A433D8I1_9FUNG</name>
<keyword evidence="3" id="KW-1185">Reference proteome</keyword>
<sequence>MLDRRRHQNLSAVFDQRTTKFLGEPVRLALVLRAGIDMVLHILHQRRIGAVHDVKTPSSNVTVDDSELAKDDVIEHCESILANPVPVRVIPPGFEGAENWLDTVRVDIAVLSEPQINISLKLQRNLLLFIVFLFTVVKIFVQVASVKVELLVDQLILLGFHSVELLAVDDGNRGTTSSTTSAGTRAECDASLPGVSLGNGIQPSLGFRFTAETSGGFHGETKKESTIHAATSKAVGVGQVGLGVRERETTRHLCTDHAGDQRTGMLAKRPRESVAKVCAELVQGSLLRLLRDGVVEFLLEVAEDLILQSRFTTDQIFDGLGSWDLFNGLLQLLSNDDQKNLGSRHRHVTENIYIYTRQTLNDHANPRNNKIKMRRQVQQMAKGRQQPRERRRWRQYWRLALMQRQQGLQSPLGPGDRWRTQIDTAIGQSVVIGLVFQAQSTLSHASQSRRRANLNEALDTKVLEQLILRLNPADRRGELVSQNFDQEGVAESLLQSRSRILVVRPPLEHLGETRAGSEIVHVIDVGLASAERLGGDVGDIFSSQLRDVHESRVDLLGEVSTEWRDTAEQEARVERHINALQRDSSVTTIQIDEATVFLLLSVSLREGTADDLAQLLLHLLEGHRLHKLLQINLGDLEHVGQSVQVGQFTSGDVLPILHVVVNDFQEAVALAGDGIDDIPKSTVVERLGDTARVDSDHTIVGSAKGIALDSGLHGHTAVEDNIDQGFNGQHIADGSQGGVLTKGVTSERAVLLDQSLGAHVFESRFLHQREGRLRELRGRQETAGGLEGVKSGALVDIGEQWHSFGRAVGFHHIVCHAHIVLADGITLRTAEVDRLLFGIVADDLQNGEAVLSQEMLVSLVPNLLGDRRAIVQSHAHTLFLGALTSEHVRCSGLIDLSDAVDNLDIILVDCLDLDDLTAVLHASVEQLGLQAISGKHHVKELDIVGDNPLGIIVGGKDLDELPRGSAGPHPMGDGARKLSQVREVGVDVNGIVVTRYLGVWFVRGRGGNGRRED</sequence>
<proteinExistence type="predicted"/>
<keyword evidence="1" id="KW-0812">Transmembrane</keyword>
<accession>A0A433D8I1</accession>
<keyword evidence="1" id="KW-1133">Transmembrane helix</keyword>
<evidence type="ECO:0000313" key="3">
    <source>
        <dbReference type="Proteomes" id="UP000268093"/>
    </source>
</evidence>
<reference evidence="2 3" key="1">
    <citation type="journal article" date="2018" name="New Phytol.">
        <title>Phylogenomics of Endogonaceae and evolution of mycorrhizas within Mucoromycota.</title>
        <authorList>
            <person name="Chang Y."/>
            <person name="Desiro A."/>
            <person name="Na H."/>
            <person name="Sandor L."/>
            <person name="Lipzen A."/>
            <person name="Clum A."/>
            <person name="Barry K."/>
            <person name="Grigoriev I.V."/>
            <person name="Martin F.M."/>
            <person name="Stajich J.E."/>
            <person name="Smith M.E."/>
            <person name="Bonito G."/>
            <person name="Spatafora J.W."/>
        </authorList>
    </citation>
    <scope>NUCLEOTIDE SEQUENCE [LARGE SCALE GENOMIC DNA]</scope>
    <source>
        <strain evidence="2 3">GMNB39</strain>
    </source>
</reference>
<gene>
    <name evidence="2" type="ORF">BC936DRAFT_146379</name>
</gene>
<feature type="transmembrane region" description="Helical" evidence="1">
    <location>
        <begin position="126"/>
        <end position="145"/>
    </location>
</feature>
<organism evidence="2 3">
    <name type="scientific">Jimgerdemannia flammicorona</name>
    <dbReference type="NCBI Taxonomy" id="994334"/>
    <lineage>
        <taxon>Eukaryota</taxon>
        <taxon>Fungi</taxon>
        <taxon>Fungi incertae sedis</taxon>
        <taxon>Mucoromycota</taxon>
        <taxon>Mucoromycotina</taxon>
        <taxon>Endogonomycetes</taxon>
        <taxon>Endogonales</taxon>
        <taxon>Endogonaceae</taxon>
        <taxon>Jimgerdemannia</taxon>
    </lineage>
</organism>
<dbReference type="Proteomes" id="UP000268093">
    <property type="component" value="Unassembled WGS sequence"/>
</dbReference>
<protein>
    <submittedName>
        <fullName evidence="2">Uncharacterized protein</fullName>
    </submittedName>
</protein>
<keyword evidence="1" id="KW-0472">Membrane</keyword>
<evidence type="ECO:0000256" key="1">
    <source>
        <dbReference type="SAM" id="Phobius"/>
    </source>
</evidence>
<dbReference type="EMBL" id="RBNI01005230">
    <property type="protein sequence ID" value="RUP46911.1"/>
    <property type="molecule type" value="Genomic_DNA"/>
</dbReference>
<comment type="caution">
    <text evidence="2">The sequence shown here is derived from an EMBL/GenBank/DDBJ whole genome shotgun (WGS) entry which is preliminary data.</text>
</comment>
<evidence type="ECO:0000313" key="2">
    <source>
        <dbReference type="EMBL" id="RUP46911.1"/>
    </source>
</evidence>
<dbReference type="AlphaFoldDB" id="A0A433D8I1"/>